<evidence type="ECO:0000256" key="1">
    <source>
        <dbReference type="SAM" id="MobiDB-lite"/>
    </source>
</evidence>
<feature type="compositionally biased region" description="Acidic residues" evidence="1">
    <location>
        <begin position="307"/>
        <end position="328"/>
    </location>
</feature>
<sequence>MLKLKKKKKMMIMEKMKKCSFDFWVKLKVILLEAVIVTMKKKKKKKIMQKIKIIIMVIMMMKMTIYFIAMIMMMIIYFANTGMEKQELFPQAYRVINLEGDEQGYEEEDQDDYDQGDEGDYDSDFVDYDKQDDNEVLWFAIKIQYQVGDDDDEEEDDYEEEVDEEEEEDDDDNNDDEEEEDQEEDYEDEDDEEEDDDDQEEDDDDQEEDDDDQEEDDDDQEEDDDDQEEDDDDQEEEDDDNEDYCGYNDYYECYNKEKDINQDIVTEAVEELDDEKEVKFVDEHVDVEVDEEEVDSVDGDSSGEVYGNDDDDEEEEDDDQEEDDDEEDVINVVGILYNEDSYYEVTLFHYTVDQLSIVYGHLLSLEHALELPLCVDLPGSVCGVGACVGYVSAEVDQILDFVVVLVGLLSQILIQSYLINFYLRECGNADNNQKDCKFDVQLEEDYKLCLFDLQKECEQGIRGEFIIFGCGLQLIGVNNDGQNCDRNGLGDIGRVSYNDGEEELLEGDEDEEDDDEEVKDYYYNYYCIIGNGNLGEKTADGEFQDQEEDEDAITTNDVVPTNASDYQ</sequence>
<feature type="compositionally biased region" description="Acidic residues" evidence="1">
    <location>
        <begin position="105"/>
        <end position="126"/>
    </location>
</feature>
<reference evidence="3 4" key="1">
    <citation type="submission" date="2019-03" db="EMBL/GenBank/DDBJ databases">
        <title>Single cell metagenomics reveals metabolic interactions within the superorganism composed of flagellate Streblomastix strix and complex community of Bacteroidetes bacteria on its surface.</title>
        <authorList>
            <person name="Treitli S.C."/>
            <person name="Kolisko M."/>
            <person name="Husnik F."/>
            <person name="Keeling P."/>
            <person name="Hampl V."/>
        </authorList>
    </citation>
    <scope>NUCLEOTIDE SEQUENCE [LARGE SCALE GENOMIC DNA]</scope>
    <source>
        <strain evidence="3">ST1C</strain>
    </source>
</reference>
<evidence type="ECO:0000313" key="3">
    <source>
        <dbReference type="EMBL" id="KAA6402340.1"/>
    </source>
</evidence>
<evidence type="ECO:0000256" key="2">
    <source>
        <dbReference type="SAM" id="Phobius"/>
    </source>
</evidence>
<feature type="compositionally biased region" description="Acidic residues" evidence="1">
    <location>
        <begin position="542"/>
        <end position="552"/>
    </location>
</feature>
<feature type="region of interest" description="Disordered" evidence="1">
    <location>
        <begin position="105"/>
        <end position="127"/>
    </location>
</feature>
<keyword evidence="2" id="KW-0812">Transmembrane</keyword>
<feature type="compositionally biased region" description="Polar residues" evidence="1">
    <location>
        <begin position="553"/>
        <end position="567"/>
    </location>
</feature>
<feature type="compositionally biased region" description="Acidic residues" evidence="1">
    <location>
        <begin position="148"/>
        <end position="243"/>
    </location>
</feature>
<organism evidence="3 4">
    <name type="scientific">Streblomastix strix</name>
    <dbReference type="NCBI Taxonomy" id="222440"/>
    <lineage>
        <taxon>Eukaryota</taxon>
        <taxon>Metamonada</taxon>
        <taxon>Preaxostyla</taxon>
        <taxon>Oxymonadida</taxon>
        <taxon>Streblomastigidae</taxon>
        <taxon>Streblomastix</taxon>
    </lineage>
</organism>
<gene>
    <name evidence="3" type="ORF">EZS28_002132</name>
</gene>
<feature type="region of interest" description="Disordered" evidence="1">
    <location>
        <begin position="145"/>
        <end position="250"/>
    </location>
</feature>
<feature type="compositionally biased region" description="Basic and acidic residues" evidence="1">
    <location>
        <begin position="276"/>
        <end position="287"/>
    </location>
</feature>
<keyword evidence="2" id="KW-0472">Membrane</keyword>
<comment type="caution">
    <text evidence="3">The sequence shown here is derived from an EMBL/GenBank/DDBJ whole genome shotgun (WGS) entry which is preliminary data.</text>
</comment>
<feature type="transmembrane region" description="Helical" evidence="2">
    <location>
        <begin position="53"/>
        <end position="79"/>
    </location>
</feature>
<dbReference type="EMBL" id="SNRW01000251">
    <property type="protein sequence ID" value="KAA6402340.1"/>
    <property type="molecule type" value="Genomic_DNA"/>
</dbReference>
<feature type="region of interest" description="Disordered" evidence="1">
    <location>
        <begin position="273"/>
        <end position="328"/>
    </location>
</feature>
<dbReference type="AlphaFoldDB" id="A0A5J4X568"/>
<feature type="region of interest" description="Disordered" evidence="1">
    <location>
        <begin position="538"/>
        <end position="567"/>
    </location>
</feature>
<accession>A0A5J4X568</accession>
<name>A0A5J4X568_9EUKA</name>
<dbReference type="Proteomes" id="UP000324800">
    <property type="component" value="Unassembled WGS sequence"/>
</dbReference>
<evidence type="ECO:0000313" key="4">
    <source>
        <dbReference type="Proteomes" id="UP000324800"/>
    </source>
</evidence>
<proteinExistence type="predicted"/>
<protein>
    <submittedName>
        <fullName evidence="3">Uncharacterized protein</fullName>
    </submittedName>
</protein>
<feature type="compositionally biased region" description="Acidic residues" evidence="1">
    <location>
        <begin position="288"/>
        <end position="298"/>
    </location>
</feature>
<keyword evidence="2" id="KW-1133">Transmembrane helix</keyword>